<dbReference type="GeneID" id="90982744"/>
<dbReference type="InterPro" id="IPR038116">
    <property type="entry name" value="TrpR-like_sf"/>
</dbReference>
<dbReference type="InterPro" id="IPR010921">
    <property type="entry name" value="Trp_repressor/repl_initiator"/>
</dbReference>
<dbReference type="GO" id="GO:0003700">
    <property type="term" value="F:DNA-binding transcription factor activity"/>
    <property type="evidence" value="ECO:0007669"/>
    <property type="project" value="InterPro"/>
</dbReference>
<dbReference type="eggNOG" id="COG4496">
    <property type="taxonomic scope" value="Bacteria"/>
</dbReference>
<evidence type="ECO:0000313" key="2">
    <source>
        <dbReference type="Proteomes" id="UP000027665"/>
    </source>
</evidence>
<sequence>MSNKWKDEFTDQLCDSIVAITDRDEAYRFLEDVATFSEIKAFSQRLQVANLLLKGLSYPQIVQATGASTATISRVKKFVEYGSDGYRDVLRKLKDKEEALPAPDNAAAKKKK</sequence>
<comment type="caution">
    <text evidence="1">The sequence shown here is derived from an EMBL/GenBank/DDBJ whole genome shotgun (WGS) entry which is preliminary data.</text>
</comment>
<proteinExistence type="predicted"/>
<dbReference type="PANTHER" id="PTHR40080">
    <property type="entry name" value="LMO1763 PROTEIN"/>
    <property type="match status" value="1"/>
</dbReference>
<dbReference type="PANTHER" id="PTHR40080:SF1">
    <property type="entry name" value="TRPR-LIKE PROTEIN YERC_YECD"/>
    <property type="match status" value="1"/>
</dbReference>
<keyword evidence="2" id="KW-1185">Reference proteome</keyword>
<dbReference type="InterPro" id="IPR013368">
    <property type="entry name" value="YecD_YerC"/>
</dbReference>
<dbReference type="InterPro" id="IPR000831">
    <property type="entry name" value="Trp_repress"/>
</dbReference>
<dbReference type="PIRSF" id="PIRSF012508">
    <property type="entry name" value="YerC"/>
    <property type="match status" value="1"/>
</dbReference>
<accession>A0A073IU42</accession>
<protein>
    <submittedName>
        <fullName evidence="1">TrpR</fullName>
    </submittedName>
</protein>
<reference evidence="1 2" key="1">
    <citation type="submission" date="2014-04" db="EMBL/GenBank/DDBJ databases">
        <title>Draft Genome Sequence of Synergistes jonesii.</title>
        <authorList>
            <person name="Coil D.A."/>
            <person name="Eisen J.A."/>
            <person name="Holland-Moritz H.E."/>
        </authorList>
    </citation>
    <scope>NUCLEOTIDE SEQUENCE [LARGE SCALE GENOMIC DNA]</scope>
    <source>
        <strain evidence="1 2">78-1</strain>
    </source>
</reference>
<dbReference type="Proteomes" id="UP000027665">
    <property type="component" value="Unassembled WGS sequence"/>
</dbReference>
<dbReference type="STRING" id="2754.EH55_12295"/>
<dbReference type="NCBIfam" id="TIGR02531">
    <property type="entry name" value="yecD_yerC"/>
    <property type="match status" value="1"/>
</dbReference>
<dbReference type="Pfam" id="PF01371">
    <property type="entry name" value="Trp_repressor"/>
    <property type="match status" value="1"/>
</dbReference>
<name>A0A073IU42_9BACT</name>
<evidence type="ECO:0000313" key="1">
    <source>
        <dbReference type="EMBL" id="KEJ93080.1"/>
    </source>
</evidence>
<dbReference type="RefSeq" id="WP_051682562.1">
    <property type="nucleotide sequence ID" value="NZ_CAMETI010000045.1"/>
</dbReference>
<dbReference type="OrthoDB" id="2874807at2"/>
<dbReference type="GO" id="GO:0043565">
    <property type="term" value="F:sequence-specific DNA binding"/>
    <property type="evidence" value="ECO:0007669"/>
    <property type="project" value="InterPro"/>
</dbReference>
<dbReference type="EMBL" id="JMKI01000006">
    <property type="protein sequence ID" value="KEJ93080.1"/>
    <property type="molecule type" value="Genomic_DNA"/>
</dbReference>
<gene>
    <name evidence="1" type="ORF">EH55_12295</name>
</gene>
<organism evidence="1 2">
    <name type="scientific">Synergistes jonesii</name>
    <dbReference type="NCBI Taxonomy" id="2754"/>
    <lineage>
        <taxon>Bacteria</taxon>
        <taxon>Thermotogati</taxon>
        <taxon>Synergistota</taxon>
        <taxon>Synergistia</taxon>
        <taxon>Synergistales</taxon>
        <taxon>Synergistaceae</taxon>
        <taxon>Synergistes</taxon>
    </lineage>
</organism>
<dbReference type="Gene3D" id="1.10.1270.10">
    <property type="entry name" value="TrpR-like"/>
    <property type="match status" value="1"/>
</dbReference>
<dbReference type="SUPFAM" id="SSF48295">
    <property type="entry name" value="TrpR-like"/>
    <property type="match status" value="1"/>
</dbReference>
<dbReference type="AlphaFoldDB" id="A0A073IU42"/>